<dbReference type="InterPro" id="IPR018731">
    <property type="entry name" value="Atg13_N"/>
</dbReference>
<evidence type="ECO:0000256" key="2">
    <source>
        <dbReference type="ARBA" id="ARBA00013801"/>
    </source>
</evidence>
<accession>A0A376B8J8</accession>
<dbReference type="Proteomes" id="UP000262825">
    <property type="component" value="Unassembled WGS sequence"/>
</dbReference>
<feature type="compositionally biased region" description="Basic and acidic residues" evidence="5">
    <location>
        <begin position="514"/>
        <end position="531"/>
    </location>
</feature>
<evidence type="ECO:0000256" key="5">
    <source>
        <dbReference type="SAM" id="MobiDB-lite"/>
    </source>
</evidence>
<feature type="region of interest" description="Disordered" evidence="5">
    <location>
        <begin position="389"/>
        <end position="475"/>
    </location>
</feature>
<sequence length="548" mass="60757">MPSLNKATYHTHSITPLIHQFFQKTAFLICHSKTESFFSEDEKDFLIINNDNNRATGLYQEDLNLEESLAEWLQSEDLTNLPPLVIETYLDLRLLNSHHTVYLRDKEHNSWNVCKGGKKNEVVLERWLIELDRQTDNTSLATTTIQDDQEEQEFIHRFDDKLVLLLRYLYTLITLLPSNDLYLRLLKNSTGILTDHLLDVKTRILNGSKPILSKGRVGLSKNIISTYSNMVNESNILASHLEQRRVTPIGTPLGLLRVSVSYRKDTRFYVIDDTASSSVVFSSSSSFSQQHSTSNNSVSPIVSSLRRKSRSSNIGPNRSASISPTSIGSGNSGTLDNSGSSNSIKGRSSSHTKSSLQPFKVGSVGSGSIQAIPIKRNPSSSSVIATLRAQRSSNGSGNNGSVPNTNSLLNPANNNNGSSNGGSFNHEQLNVKYSSSFDKVRRHSSVRRSEESAERSLKAFRSHNETFDNTTPTTLHQAGIADSNFNDDTNELLDFMKLLDEPGGLTSLSLADNNNHDNHDNNDNNNKDRKSTRLNSSHTVVSRMPSSA</sequence>
<dbReference type="GO" id="GO:0005829">
    <property type="term" value="C:cytosol"/>
    <property type="evidence" value="ECO:0007669"/>
    <property type="project" value="TreeGrafter"/>
</dbReference>
<dbReference type="GO" id="GO:0000407">
    <property type="term" value="C:phagophore assembly site"/>
    <property type="evidence" value="ECO:0007669"/>
    <property type="project" value="TreeGrafter"/>
</dbReference>
<name>A0A376B8J8_9ASCO</name>
<dbReference type="InterPro" id="IPR040182">
    <property type="entry name" value="ATG13"/>
</dbReference>
<dbReference type="InterPro" id="IPR036570">
    <property type="entry name" value="HORMA_dom_sf"/>
</dbReference>
<dbReference type="GO" id="GO:0034727">
    <property type="term" value="P:piecemeal microautophagy of the nucleus"/>
    <property type="evidence" value="ECO:0007669"/>
    <property type="project" value="TreeGrafter"/>
</dbReference>
<feature type="compositionally biased region" description="Low complexity" evidence="5">
    <location>
        <begin position="286"/>
        <end position="297"/>
    </location>
</feature>
<reference evidence="8" key="1">
    <citation type="submission" date="2018-06" db="EMBL/GenBank/DDBJ databases">
        <authorList>
            <person name="Guldener U."/>
        </authorList>
    </citation>
    <scope>NUCLEOTIDE SEQUENCE [LARGE SCALE GENOMIC DNA]</scope>
    <source>
        <strain evidence="8">UTAD17</strain>
    </source>
</reference>
<feature type="compositionally biased region" description="Low complexity" evidence="5">
    <location>
        <begin position="392"/>
        <end position="425"/>
    </location>
</feature>
<dbReference type="GO" id="GO:1990316">
    <property type="term" value="C:Atg1/ULK1 kinase complex"/>
    <property type="evidence" value="ECO:0007669"/>
    <property type="project" value="InterPro"/>
</dbReference>
<evidence type="ECO:0000313" key="8">
    <source>
        <dbReference type="Proteomes" id="UP000262825"/>
    </source>
</evidence>
<dbReference type="PANTHER" id="PTHR13430:SF4">
    <property type="entry name" value="AUTOPHAGY-RELATED PROTEIN 13"/>
    <property type="match status" value="1"/>
</dbReference>
<evidence type="ECO:0000256" key="3">
    <source>
        <dbReference type="ARBA" id="ARBA00023006"/>
    </source>
</evidence>
<feature type="compositionally biased region" description="Basic and acidic residues" evidence="5">
    <location>
        <begin position="447"/>
        <end position="466"/>
    </location>
</feature>
<feature type="compositionally biased region" description="Low complexity" evidence="5">
    <location>
        <begin position="337"/>
        <end position="349"/>
    </location>
</feature>
<evidence type="ECO:0000313" key="7">
    <source>
        <dbReference type="EMBL" id="SSD61008.1"/>
    </source>
</evidence>
<feature type="compositionally biased region" description="Polar residues" evidence="5">
    <location>
        <begin position="533"/>
        <end position="548"/>
    </location>
</feature>
<feature type="compositionally biased region" description="Polar residues" evidence="5">
    <location>
        <begin position="311"/>
        <end position="336"/>
    </location>
</feature>
<keyword evidence="8" id="KW-1185">Reference proteome</keyword>
<proteinExistence type="inferred from homology"/>
<comment type="similarity">
    <text evidence="1 4">Belongs to the ATG13 family. Fungi subfamily.</text>
</comment>
<dbReference type="EMBL" id="UFAJ01000532">
    <property type="protein sequence ID" value="SSD61008.1"/>
    <property type="molecule type" value="Genomic_DNA"/>
</dbReference>
<dbReference type="PANTHER" id="PTHR13430">
    <property type="match status" value="1"/>
</dbReference>
<dbReference type="VEuPathDB" id="FungiDB:SCODWIG_02769"/>
<dbReference type="GO" id="GO:0000423">
    <property type="term" value="P:mitophagy"/>
    <property type="evidence" value="ECO:0007669"/>
    <property type="project" value="TreeGrafter"/>
</dbReference>
<evidence type="ECO:0000259" key="6">
    <source>
        <dbReference type="Pfam" id="PF10033"/>
    </source>
</evidence>
<feature type="compositionally biased region" description="Polar residues" evidence="5">
    <location>
        <begin position="426"/>
        <end position="437"/>
    </location>
</feature>
<evidence type="ECO:0000256" key="1">
    <source>
        <dbReference type="ARBA" id="ARBA00005246"/>
    </source>
</evidence>
<evidence type="ECO:0000256" key="4">
    <source>
        <dbReference type="RuleBase" id="RU361214"/>
    </source>
</evidence>
<organism evidence="7 8">
    <name type="scientific">Saccharomycodes ludwigii</name>
    <dbReference type="NCBI Taxonomy" id="36035"/>
    <lineage>
        <taxon>Eukaryota</taxon>
        <taxon>Fungi</taxon>
        <taxon>Dikarya</taxon>
        <taxon>Ascomycota</taxon>
        <taxon>Saccharomycotina</taxon>
        <taxon>Saccharomycetes</taxon>
        <taxon>Saccharomycodales</taxon>
        <taxon>Saccharomycodaceae</taxon>
        <taxon>Saccharomycodes</taxon>
    </lineage>
</organism>
<protein>
    <recommendedName>
        <fullName evidence="2 4">Autophagy-related protein 13</fullName>
    </recommendedName>
</protein>
<feature type="region of interest" description="Disordered" evidence="5">
    <location>
        <begin position="286"/>
        <end position="362"/>
    </location>
</feature>
<dbReference type="Gene3D" id="3.30.900.10">
    <property type="entry name" value="HORMA domain"/>
    <property type="match status" value="1"/>
</dbReference>
<feature type="region of interest" description="Disordered" evidence="5">
    <location>
        <begin position="508"/>
        <end position="548"/>
    </location>
</feature>
<feature type="domain" description="Autophagy-related protein 13 N-terminal" evidence="6">
    <location>
        <begin position="18"/>
        <end position="268"/>
    </location>
</feature>
<dbReference type="AlphaFoldDB" id="A0A376B8J8"/>
<keyword evidence="3 4" id="KW-0072">Autophagy</keyword>
<dbReference type="GO" id="GO:0034497">
    <property type="term" value="P:protein localization to phagophore assembly site"/>
    <property type="evidence" value="ECO:0007669"/>
    <property type="project" value="TreeGrafter"/>
</dbReference>
<dbReference type="Pfam" id="PF10033">
    <property type="entry name" value="ATG13"/>
    <property type="match status" value="1"/>
</dbReference>
<gene>
    <name evidence="7" type="ORF">SCODWIG_02769</name>
</gene>